<name>A0AAV2R9G1_MEGNR</name>
<gene>
    <name evidence="1" type="ORF">MNOR_LOCUS21225</name>
</gene>
<dbReference type="EMBL" id="CAXKWB010016967">
    <property type="protein sequence ID" value="CAL4117568.1"/>
    <property type="molecule type" value="Genomic_DNA"/>
</dbReference>
<dbReference type="InterPro" id="IPR032675">
    <property type="entry name" value="LRR_dom_sf"/>
</dbReference>
<proteinExistence type="predicted"/>
<dbReference type="SUPFAM" id="SSF52047">
    <property type="entry name" value="RNI-like"/>
    <property type="match status" value="1"/>
</dbReference>
<accession>A0AAV2R9G1</accession>
<evidence type="ECO:0000313" key="2">
    <source>
        <dbReference type="Proteomes" id="UP001497623"/>
    </source>
</evidence>
<keyword evidence="2" id="KW-1185">Reference proteome</keyword>
<sequence>IYRVKEDRVSALKVLTLSMLCPELKDLVLTHKFLEVDLDHSMADYTTTPTRITTHLSQLTQLKHLTLKNVCSRSVGQVVRAVGHQLTALTVQCKGLDIPSIFSSCPNVKYLTMEGEECIAPYEAVEDFRHSALKKLQVVKIKCHLPVPYADIILSNSRSLSKLEFDCLCDISDDRVIQLMRNKSLDKLKEFDVFRAPKLTVTSARTLVRNCPKLRQLQDLGGWNISSEEYNAFLKELEKENYDINIVYKPKSNRNVSHTDDDIVDDSDQESDVLVPLRNLFPLFFL</sequence>
<comment type="caution">
    <text evidence="1">The sequence shown here is derived from an EMBL/GenBank/DDBJ whole genome shotgun (WGS) entry which is preliminary data.</text>
</comment>
<dbReference type="AlphaFoldDB" id="A0AAV2R9G1"/>
<dbReference type="Gene3D" id="3.80.10.10">
    <property type="entry name" value="Ribonuclease Inhibitor"/>
    <property type="match status" value="1"/>
</dbReference>
<organism evidence="1 2">
    <name type="scientific">Meganyctiphanes norvegica</name>
    <name type="common">Northern krill</name>
    <name type="synonym">Thysanopoda norvegica</name>
    <dbReference type="NCBI Taxonomy" id="48144"/>
    <lineage>
        <taxon>Eukaryota</taxon>
        <taxon>Metazoa</taxon>
        <taxon>Ecdysozoa</taxon>
        <taxon>Arthropoda</taxon>
        <taxon>Crustacea</taxon>
        <taxon>Multicrustacea</taxon>
        <taxon>Malacostraca</taxon>
        <taxon>Eumalacostraca</taxon>
        <taxon>Eucarida</taxon>
        <taxon>Euphausiacea</taxon>
        <taxon>Euphausiidae</taxon>
        <taxon>Meganyctiphanes</taxon>
    </lineage>
</organism>
<evidence type="ECO:0000313" key="1">
    <source>
        <dbReference type="EMBL" id="CAL4117568.1"/>
    </source>
</evidence>
<feature type="non-terminal residue" evidence="1">
    <location>
        <position position="1"/>
    </location>
</feature>
<dbReference type="Proteomes" id="UP001497623">
    <property type="component" value="Unassembled WGS sequence"/>
</dbReference>
<protein>
    <submittedName>
        <fullName evidence="1">Uncharacterized protein</fullName>
    </submittedName>
</protein>
<reference evidence="1 2" key="1">
    <citation type="submission" date="2024-05" db="EMBL/GenBank/DDBJ databases">
        <authorList>
            <person name="Wallberg A."/>
        </authorList>
    </citation>
    <scope>NUCLEOTIDE SEQUENCE [LARGE SCALE GENOMIC DNA]</scope>
</reference>